<dbReference type="Gene3D" id="1.10.510.10">
    <property type="entry name" value="Transferase(Phosphotransferase) domain 1"/>
    <property type="match status" value="1"/>
</dbReference>
<feature type="non-terminal residue" evidence="2">
    <location>
        <position position="268"/>
    </location>
</feature>
<keyword evidence="3" id="KW-1185">Reference proteome</keyword>
<feature type="compositionally biased region" description="Acidic residues" evidence="1">
    <location>
        <begin position="225"/>
        <end position="237"/>
    </location>
</feature>
<name>A0AAV5TVD3_9BILA</name>
<dbReference type="Proteomes" id="UP001432027">
    <property type="component" value="Unassembled WGS sequence"/>
</dbReference>
<dbReference type="PANTHER" id="PTHR11909">
    <property type="entry name" value="CASEIN KINASE-RELATED"/>
    <property type="match status" value="1"/>
</dbReference>
<organism evidence="2 3">
    <name type="scientific">Pristionchus entomophagus</name>
    <dbReference type="NCBI Taxonomy" id="358040"/>
    <lineage>
        <taxon>Eukaryota</taxon>
        <taxon>Metazoa</taxon>
        <taxon>Ecdysozoa</taxon>
        <taxon>Nematoda</taxon>
        <taxon>Chromadorea</taxon>
        <taxon>Rhabditida</taxon>
        <taxon>Rhabditina</taxon>
        <taxon>Diplogasteromorpha</taxon>
        <taxon>Diplogasteroidea</taxon>
        <taxon>Neodiplogasteridae</taxon>
        <taxon>Pristionchus</taxon>
    </lineage>
</organism>
<sequence>MTTRSTCGISEWRGSSCTRTERARDVVPFRGTIKYATRTSHIRQEQSRRDDIEGWCYMIMEYFNKENLRWRRLTDREQILAEKRKVMSKYRKLDPPLFVPESLYGVFDLIGAMGYDWKPDYAAIHRTLDEMSKEENIDESLPLDWIGKAMDPTTPKRKMRPDEKLLDERDARDRRRWAEREERERKFQKKLKKLYKGSNKTPDEIRAEVMEMARKLEEDNKEGGEELPDVAEEDGTGPEEPKGEGVTLDPCSVAGSISRCSHFCLTGN</sequence>
<feature type="compositionally biased region" description="Basic and acidic residues" evidence="1">
    <location>
        <begin position="214"/>
        <end position="224"/>
    </location>
</feature>
<evidence type="ECO:0000313" key="3">
    <source>
        <dbReference type="Proteomes" id="UP001432027"/>
    </source>
</evidence>
<gene>
    <name evidence="2" type="ORF">PENTCL1PPCAC_20134</name>
</gene>
<dbReference type="InterPro" id="IPR050235">
    <property type="entry name" value="CK1_Ser-Thr_kinase"/>
</dbReference>
<protein>
    <submittedName>
        <fullName evidence="2">Uncharacterized protein</fullName>
    </submittedName>
</protein>
<dbReference type="EMBL" id="BTSX01000005">
    <property type="protein sequence ID" value="GMS97959.1"/>
    <property type="molecule type" value="Genomic_DNA"/>
</dbReference>
<reference evidence="2" key="1">
    <citation type="submission" date="2023-10" db="EMBL/GenBank/DDBJ databases">
        <title>Genome assembly of Pristionchus species.</title>
        <authorList>
            <person name="Yoshida K."/>
            <person name="Sommer R.J."/>
        </authorList>
    </citation>
    <scope>NUCLEOTIDE SEQUENCE</scope>
    <source>
        <strain evidence="2">RS0144</strain>
    </source>
</reference>
<evidence type="ECO:0000256" key="1">
    <source>
        <dbReference type="SAM" id="MobiDB-lite"/>
    </source>
</evidence>
<dbReference type="SUPFAM" id="SSF56112">
    <property type="entry name" value="Protein kinase-like (PK-like)"/>
    <property type="match status" value="1"/>
</dbReference>
<feature type="region of interest" description="Disordered" evidence="1">
    <location>
        <begin position="214"/>
        <end position="251"/>
    </location>
</feature>
<evidence type="ECO:0000313" key="2">
    <source>
        <dbReference type="EMBL" id="GMS97959.1"/>
    </source>
</evidence>
<comment type="caution">
    <text evidence="2">The sequence shown here is derived from an EMBL/GenBank/DDBJ whole genome shotgun (WGS) entry which is preliminary data.</text>
</comment>
<proteinExistence type="predicted"/>
<feature type="region of interest" description="Disordered" evidence="1">
    <location>
        <begin position="146"/>
        <end position="167"/>
    </location>
</feature>
<dbReference type="AlphaFoldDB" id="A0AAV5TVD3"/>
<dbReference type="InterPro" id="IPR011009">
    <property type="entry name" value="Kinase-like_dom_sf"/>
</dbReference>
<accession>A0AAV5TVD3</accession>